<evidence type="ECO:0000313" key="7">
    <source>
        <dbReference type="EMBL" id="EQC31321.1"/>
    </source>
</evidence>
<evidence type="ECO:0000259" key="6">
    <source>
        <dbReference type="Pfam" id="PF00916"/>
    </source>
</evidence>
<evidence type="ECO:0000256" key="2">
    <source>
        <dbReference type="ARBA" id="ARBA00022692"/>
    </source>
</evidence>
<dbReference type="GO" id="GO:0016020">
    <property type="term" value="C:membrane"/>
    <property type="evidence" value="ECO:0007669"/>
    <property type="project" value="UniProtKB-SubCell"/>
</dbReference>
<dbReference type="PANTHER" id="PTHR11814">
    <property type="entry name" value="SULFATE TRANSPORTER"/>
    <property type="match status" value="1"/>
</dbReference>
<dbReference type="Pfam" id="PF00916">
    <property type="entry name" value="Sulfate_transp"/>
    <property type="match status" value="1"/>
</dbReference>
<reference evidence="7 8" key="1">
    <citation type="submission" date="2012-04" db="EMBL/GenBank/DDBJ databases">
        <title>The Genome Sequence of Saprolegnia declina VS20.</title>
        <authorList>
            <consortium name="The Broad Institute Genome Sequencing Platform"/>
            <person name="Russ C."/>
            <person name="Nusbaum C."/>
            <person name="Tyler B."/>
            <person name="van West P."/>
            <person name="Dieguez-Uribeondo J."/>
            <person name="de Bruijn I."/>
            <person name="Tripathy S."/>
            <person name="Jiang R."/>
            <person name="Young S.K."/>
            <person name="Zeng Q."/>
            <person name="Gargeya S."/>
            <person name="Fitzgerald M."/>
            <person name="Haas B."/>
            <person name="Abouelleil A."/>
            <person name="Alvarado L."/>
            <person name="Arachchi H.M."/>
            <person name="Berlin A."/>
            <person name="Chapman S.B."/>
            <person name="Goldberg J."/>
            <person name="Griggs A."/>
            <person name="Gujja S."/>
            <person name="Hansen M."/>
            <person name="Howarth C."/>
            <person name="Imamovic A."/>
            <person name="Larimer J."/>
            <person name="McCowen C."/>
            <person name="Montmayeur A."/>
            <person name="Murphy C."/>
            <person name="Neiman D."/>
            <person name="Pearson M."/>
            <person name="Priest M."/>
            <person name="Roberts A."/>
            <person name="Saif S."/>
            <person name="Shea T."/>
            <person name="Sisk P."/>
            <person name="Sykes S."/>
            <person name="Wortman J."/>
            <person name="Nusbaum C."/>
            <person name="Birren B."/>
        </authorList>
    </citation>
    <scope>NUCLEOTIDE SEQUENCE [LARGE SCALE GENOMIC DNA]</scope>
    <source>
        <strain evidence="7 8">VS20</strain>
    </source>
</reference>
<feature type="transmembrane region" description="Helical" evidence="5">
    <location>
        <begin position="138"/>
        <end position="156"/>
    </location>
</feature>
<dbReference type="InParanoid" id="T0Q9J5"/>
<keyword evidence="4 5" id="KW-0472">Membrane</keyword>
<evidence type="ECO:0000256" key="4">
    <source>
        <dbReference type="ARBA" id="ARBA00023136"/>
    </source>
</evidence>
<sequence length="612" mass="65844">MRPCLLAWRIARIWLAERMPVLEWLPSYRPRVHLAHDVTTAVVLACLILPEDMVLSSTLHVPVQTSVVMSIAVPLLYALFGSSRFLCFGTEEMSSFAPWIRATYDSEIHRQAVGLVLTSLTGALLVGMGVAKLHRWIYLSRVAGGGLLAGAALNIATREMNVLLQPAITPLFAPSSLNQVVYMALAVILLAALPFLRTVMPGCDASRRAASVCRSPPRTQPRRSSLTVKVTAPKSPMTNTQYLPNKLFLGLCLCGIAVHVTFADDSELHGLERALTARMDDPMDVRHAFAYVIELAGSSVMAAFQLSANVVLSALSIYLSAAALIQHAGCATTKQTSDAAFGELRMHKELVAYGLVCLGSLAFAPLFPPVACFARSALVLKSARTQVASMLAAALVGLCAYCNLYAYVLVPAPVRAAVFLAALPAICDMTELRMLLRLDLYGDAIVWAAGCVASALGGVYYGSLTAYVLSIAQRRWQPAVVSVEAIVAAQPYAATENTQLFKVSLHAKALCFSNWERVEHALDHVTDAPGENAGGVVLDVSQLVDIHWDDECIRRIDAWERRLHMLGCYVAVAGSTKAFENALERAGILQRLAGGRSCHGCADAASAMGLHS</sequence>
<feature type="transmembrane region" description="Helical" evidence="5">
    <location>
        <begin position="444"/>
        <end position="469"/>
    </location>
</feature>
<dbReference type="GeneID" id="19951650"/>
<evidence type="ECO:0000256" key="3">
    <source>
        <dbReference type="ARBA" id="ARBA00022989"/>
    </source>
</evidence>
<dbReference type="EMBL" id="JH767169">
    <property type="protein sequence ID" value="EQC31321.1"/>
    <property type="molecule type" value="Genomic_DNA"/>
</dbReference>
<dbReference type="OrthoDB" id="288203at2759"/>
<gene>
    <name evidence="7" type="ORF">SDRG_10923</name>
</gene>
<dbReference type="RefSeq" id="XP_008615162.1">
    <property type="nucleotide sequence ID" value="XM_008616940.1"/>
</dbReference>
<dbReference type="VEuPathDB" id="FungiDB:SDRG_10923"/>
<accession>T0Q9J5</accession>
<keyword evidence="3 5" id="KW-1133">Transmembrane helix</keyword>
<feature type="transmembrane region" description="Helical" evidence="5">
    <location>
        <begin position="387"/>
        <end position="410"/>
    </location>
</feature>
<evidence type="ECO:0000256" key="1">
    <source>
        <dbReference type="ARBA" id="ARBA00004141"/>
    </source>
</evidence>
<feature type="transmembrane region" description="Helical" evidence="5">
    <location>
        <begin position="417"/>
        <end position="438"/>
    </location>
</feature>
<dbReference type="AlphaFoldDB" id="T0Q9J5"/>
<feature type="domain" description="SLC26A/SulP transporter" evidence="6">
    <location>
        <begin position="34"/>
        <end position="166"/>
    </location>
</feature>
<protein>
    <recommendedName>
        <fullName evidence="6">SLC26A/SulP transporter domain-containing protein</fullName>
    </recommendedName>
</protein>
<name>T0Q9J5_SAPDV</name>
<dbReference type="Gene3D" id="3.30.750.24">
    <property type="entry name" value="STAS domain"/>
    <property type="match status" value="1"/>
</dbReference>
<proteinExistence type="predicted"/>
<evidence type="ECO:0000313" key="8">
    <source>
        <dbReference type="Proteomes" id="UP000030762"/>
    </source>
</evidence>
<dbReference type="InterPro" id="IPR036513">
    <property type="entry name" value="STAS_dom_sf"/>
</dbReference>
<feature type="transmembrane region" description="Helical" evidence="5">
    <location>
        <begin position="112"/>
        <end position="131"/>
    </location>
</feature>
<dbReference type="InterPro" id="IPR011547">
    <property type="entry name" value="SLC26A/SulP_dom"/>
</dbReference>
<dbReference type="InterPro" id="IPR001902">
    <property type="entry name" value="SLC26A/SulP_fam"/>
</dbReference>
<feature type="transmembrane region" description="Helical" evidence="5">
    <location>
        <begin position="61"/>
        <end position="80"/>
    </location>
</feature>
<keyword evidence="8" id="KW-1185">Reference proteome</keyword>
<dbReference type="Proteomes" id="UP000030762">
    <property type="component" value="Unassembled WGS sequence"/>
</dbReference>
<keyword evidence="2 5" id="KW-0812">Transmembrane</keyword>
<organism evidence="7 8">
    <name type="scientific">Saprolegnia diclina (strain VS20)</name>
    <dbReference type="NCBI Taxonomy" id="1156394"/>
    <lineage>
        <taxon>Eukaryota</taxon>
        <taxon>Sar</taxon>
        <taxon>Stramenopiles</taxon>
        <taxon>Oomycota</taxon>
        <taxon>Saprolegniomycetes</taxon>
        <taxon>Saprolegniales</taxon>
        <taxon>Saprolegniaceae</taxon>
        <taxon>Saprolegnia</taxon>
    </lineage>
</organism>
<feature type="transmembrane region" description="Helical" evidence="5">
    <location>
        <begin position="310"/>
        <end position="329"/>
    </location>
</feature>
<feature type="transmembrane region" description="Helical" evidence="5">
    <location>
        <begin position="350"/>
        <end position="367"/>
    </location>
</feature>
<comment type="subcellular location">
    <subcellularLocation>
        <location evidence="1">Membrane</location>
        <topology evidence="1">Multi-pass membrane protein</topology>
    </subcellularLocation>
</comment>
<dbReference type="GO" id="GO:0055085">
    <property type="term" value="P:transmembrane transport"/>
    <property type="evidence" value="ECO:0007669"/>
    <property type="project" value="InterPro"/>
</dbReference>
<evidence type="ECO:0000256" key="5">
    <source>
        <dbReference type="SAM" id="Phobius"/>
    </source>
</evidence>
<feature type="transmembrane region" description="Helical" evidence="5">
    <location>
        <begin position="180"/>
        <end position="199"/>
    </location>
</feature>
<dbReference type="STRING" id="1156394.T0Q9J5"/>
<dbReference type="OMA" id="HWDDECI"/>